<gene>
    <name evidence="2" type="ORF">NO2_1053</name>
</gene>
<dbReference type="EMBL" id="BGZO01000031">
    <property type="protein sequence ID" value="GBR76520.1"/>
    <property type="molecule type" value="Genomic_DNA"/>
</dbReference>
<accession>A0A388THZ2</accession>
<dbReference type="Proteomes" id="UP000275925">
    <property type="component" value="Unassembled WGS sequence"/>
</dbReference>
<reference evidence="2 3" key="1">
    <citation type="journal article" date="2019" name="ISME J.">
        <title>Genome analyses of uncultured TG2/ZB3 bacteria in 'Margulisbacteria' specifically attached to ectosymbiotic spirochetes of protists in the termite gut.</title>
        <authorList>
            <person name="Utami Y.D."/>
            <person name="Kuwahara H."/>
            <person name="Igai K."/>
            <person name="Murakami T."/>
            <person name="Sugaya K."/>
            <person name="Morikawa T."/>
            <person name="Nagura Y."/>
            <person name="Yuki M."/>
            <person name="Deevong P."/>
            <person name="Inoue T."/>
            <person name="Kihara K."/>
            <person name="Lo N."/>
            <person name="Yamada A."/>
            <person name="Ohkuma M."/>
            <person name="Hongoh Y."/>
        </authorList>
    </citation>
    <scope>NUCLEOTIDE SEQUENCE [LARGE SCALE GENOMIC DNA]</scope>
    <source>
        <strain evidence="2">NkOx7-02</strain>
    </source>
</reference>
<proteinExistence type="predicted"/>
<evidence type="ECO:0000313" key="3">
    <source>
        <dbReference type="Proteomes" id="UP000275925"/>
    </source>
</evidence>
<organism evidence="2 3">
    <name type="scientific">Candidatus Termititenax persephonae</name>
    <dbReference type="NCBI Taxonomy" id="2218525"/>
    <lineage>
        <taxon>Bacteria</taxon>
        <taxon>Bacillati</taxon>
        <taxon>Candidatus Margulisiibacteriota</taxon>
        <taxon>Candidatus Termititenacia</taxon>
        <taxon>Candidatus Termititenacales</taxon>
        <taxon>Candidatus Termititenacaceae</taxon>
        <taxon>Candidatus Termititenax</taxon>
    </lineage>
</organism>
<keyword evidence="3" id="KW-1185">Reference proteome</keyword>
<evidence type="ECO:0000256" key="1">
    <source>
        <dbReference type="SAM" id="SignalP"/>
    </source>
</evidence>
<dbReference type="AlphaFoldDB" id="A0A388THZ2"/>
<protein>
    <submittedName>
        <fullName evidence="2">Uncharacterized protein</fullName>
    </submittedName>
</protein>
<feature type="signal peptide" evidence="1">
    <location>
        <begin position="1"/>
        <end position="19"/>
    </location>
</feature>
<evidence type="ECO:0000313" key="2">
    <source>
        <dbReference type="EMBL" id="GBR76520.1"/>
    </source>
</evidence>
<name>A0A388THZ2_9BACT</name>
<feature type="chain" id="PRO_5017298883" evidence="1">
    <location>
        <begin position="20"/>
        <end position="158"/>
    </location>
</feature>
<sequence>MQKYFLAMVILAAGLLAMGDTPANGWSRDYTYARGDVFVVSEQHIAGVQDFDTEQTGLALYRLEMESLEREFRNHYNLRIYVQKVNPALQVQTIKYLIRFFDDGGQEYKSLVLEDAAPSFLGGVSSPTWFGNILYKKPYKIKVRVQSYVLKTGKEMFF</sequence>
<keyword evidence="1" id="KW-0732">Signal</keyword>
<comment type="caution">
    <text evidence="2">The sequence shown here is derived from an EMBL/GenBank/DDBJ whole genome shotgun (WGS) entry which is preliminary data.</text>
</comment>